<sequence>METFVMKGVEKAEWGTGNQYGIVSDWTQVENLQPDSITRTKNNGTLAGFIPEDKDAPLFTVYTPADTPGTITIGLAEQKPDSMQRLFNTIWDAATSTLVVLAKEKIANLAIRLTSRPVNGRRSIITYYYIDALTGYSNNIAKAVNEALAITGTIKPFLYLGQDAIYTQQWVNEDGTPIDSTPATVSAGSDASVTTSTKALTATATAASGKTIITQYWTQVSGPTIATMTAPTSLSNTVGGLVDGVYVFKIIVLDSAGVETSDSVQLTVAIPEG</sequence>
<gene>
    <name evidence="1" type="ORF">SNE25_20970</name>
</gene>
<organism evidence="1 2">
    <name type="scientific">Mucilaginibacter sabulilitoris</name>
    <dbReference type="NCBI Taxonomy" id="1173583"/>
    <lineage>
        <taxon>Bacteria</taxon>
        <taxon>Pseudomonadati</taxon>
        <taxon>Bacteroidota</taxon>
        <taxon>Sphingobacteriia</taxon>
        <taxon>Sphingobacteriales</taxon>
        <taxon>Sphingobacteriaceae</taxon>
        <taxon>Mucilaginibacter</taxon>
    </lineage>
</organism>
<dbReference type="Proteomes" id="UP001324380">
    <property type="component" value="Chromosome"/>
</dbReference>
<evidence type="ECO:0000313" key="2">
    <source>
        <dbReference type="Proteomes" id="UP001324380"/>
    </source>
</evidence>
<dbReference type="RefSeq" id="WP_321560959.1">
    <property type="nucleotide sequence ID" value="NZ_CP139558.1"/>
</dbReference>
<dbReference type="InterPro" id="IPR013783">
    <property type="entry name" value="Ig-like_fold"/>
</dbReference>
<dbReference type="EMBL" id="CP139558">
    <property type="protein sequence ID" value="WPU91793.1"/>
    <property type="molecule type" value="Genomic_DNA"/>
</dbReference>
<protein>
    <recommendedName>
        <fullName evidence="3">Major tail protein</fullName>
    </recommendedName>
</protein>
<evidence type="ECO:0008006" key="3">
    <source>
        <dbReference type="Google" id="ProtNLM"/>
    </source>
</evidence>
<reference evidence="1 2" key="1">
    <citation type="submission" date="2023-11" db="EMBL/GenBank/DDBJ databases">
        <title>Analysis of the Genomes of Mucilaginibacter gossypii cycad 4 and M. sabulilitoris SNA2: microbes with the potential for plant growth promotion.</title>
        <authorList>
            <person name="Hirsch A.M."/>
            <person name="Humm E."/>
            <person name="Rubbi M."/>
            <person name="Del Vecchio G."/>
            <person name="Ha S.M."/>
            <person name="Pellegrini M."/>
            <person name="Gunsalus R.P."/>
        </authorList>
    </citation>
    <scope>NUCLEOTIDE SEQUENCE [LARGE SCALE GENOMIC DNA]</scope>
    <source>
        <strain evidence="1 2">SNA2</strain>
    </source>
</reference>
<dbReference type="Gene3D" id="2.60.40.10">
    <property type="entry name" value="Immunoglobulins"/>
    <property type="match status" value="1"/>
</dbReference>
<evidence type="ECO:0000313" key="1">
    <source>
        <dbReference type="EMBL" id="WPU91793.1"/>
    </source>
</evidence>
<accession>A0ABZ0THZ0</accession>
<dbReference type="Pfam" id="PF22352">
    <property type="entry name" value="K319L-like_PKD"/>
    <property type="match status" value="1"/>
</dbReference>
<proteinExistence type="predicted"/>
<keyword evidence="2" id="KW-1185">Reference proteome</keyword>
<name>A0ABZ0THZ0_9SPHI</name>